<feature type="domain" description="Rhodanese" evidence="10">
    <location>
        <begin position="430"/>
        <end position="523"/>
    </location>
</feature>
<evidence type="ECO:0000313" key="11">
    <source>
        <dbReference type="EMBL" id="WIT13256.1"/>
    </source>
</evidence>
<dbReference type="SMART" id="SM00450">
    <property type="entry name" value="RHOD"/>
    <property type="match status" value="1"/>
</dbReference>
<evidence type="ECO:0000256" key="6">
    <source>
        <dbReference type="ARBA" id="ARBA00023004"/>
    </source>
</evidence>
<keyword evidence="6" id="KW-0408">Iron</keyword>
<keyword evidence="11" id="KW-0032">Aminotransferase</keyword>
<keyword evidence="11" id="KW-0808">Transferase</keyword>
<dbReference type="InterPro" id="IPR015424">
    <property type="entry name" value="PyrdxlP-dep_Trfase"/>
</dbReference>
<dbReference type="EC" id="2.8.1.7" evidence="3"/>
<accession>A0AA95NNJ8</accession>
<sequence length="531" mass="55407">MDIYLDANATTPVLAQARQAALAAMAEDFGNPSSVHSTGLKARALMDATRARARRVLGVQSGQLLFVSGATEGIQTAVLSALHALRQRRAAGEAVGELLLYGATEHKAVPEALRHWNDLLGLGCTLQAIPVGSDGRHDLDWLRAHAARAGLVCTMAANNETGVVSDLVGIAAALGGQTGRSGYWMVDGVQGLGKLDLHLQALGIDYAPFSGHKLYAPKGIGLLYVREGAPFTPLIAGGGQEGSLRSGTENMSGIAALGAVLAALEDEEGQGCFRDGATLQRFRLRLLEALRAAFPELVLNAPLETSLPTTLNFAVPGTPSKLLLDLFDAADVRVSGGSACSAAKAAPSFVLEAMGLPAWQTAGAIRMSFGPVVDEGFIAEACARIRACGEALRVSREAEEAAPVTAQAPAGAGEAPRVLDPKGLSELLAGRPDTLLLDVRELYEQRLTQAPRFEAGTRVLAMPLSRLLSEPPAQWGLPPASALVCFCRSGNRSAQAALALARAGHAQVFTLAGGLALWPRPEPSFDAALYV</sequence>
<dbReference type="GO" id="GO:0008483">
    <property type="term" value="F:transaminase activity"/>
    <property type="evidence" value="ECO:0007669"/>
    <property type="project" value="UniProtKB-KW"/>
</dbReference>
<dbReference type="RefSeq" id="WP_285234366.1">
    <property type="nucleotide sequence ID" value="NZ_CP116346.1"/>
</dbReference>
<dbReference type="EMBL" id="CP116346">
    <property type="protein sequence ID" value="WIT13256.1"/>
    <property type="molecule type" value="Genomic_DNA"/>
</dbReference>
<dbReference type="Pfam" id="PF00266">
    <property type="entry name" value="Aminotran_5"/>
    <property type="match status" value="1"/>
</dbReference>
<evidence type="ECO:0000256" key="2">
    <source>
        <dbReference type="ARBA" id="ARBA00006490"/>
    </source>
</evidence>
<dbReference type="InterPro" id="IPR036873">
    <property type="entry name" value="Rhodanese-like_dom_sf"/>
</dbReference>
<comment type="cofactor">
    <cofactor evidence="1 9">
        <name>pyridoxal 5'-phosphate</name>
        <dbReference type="ChEBI" id="CHEBI:597326"/>
    </cofactor>
</comment>
<evidence type="ECO:0000256" key="7">
    <source>
        <dbReference type="ARBA" id="ARBA00023014"/>
    </source>
</evidence>
<dbReference type="Gene3D" id="3.40.640.10">
    <property type="entry name" value="Type I PLP-dependent aspartate aminotransferase-like (Major domain)"/>
    <property type="match status" value="1"/>
</dbReference>
<dbReference type="Gene3D" id="3.90.1150.10">
    <property type="entry name" value="Aspartate Aminotransferase, domain 1"/>
    <property type="match status" value="1"/>
</dbReference>
<dbReference type="InterPro" id="IPR001763">
    <property type="entry name" value="Rhodanese-like_dom"/>
</dbReference>
<comment type="catalytic activity">
    <reaction evidence="8">
        <text>(sulfur carrier)-H + L-cysteine = (sulfur carrier)-SH + L-alanine</text>
        <dbReference type="Rhea" id="RHEA:43892"/>
        <dbReference type="Rhea" id="RHEA-COMP:14737"/>
        <dbReference type="Rhea" id="RHEA-COMP:14739"/>
        <dbReference type="ChEBI" id="CHEBI:29917"/>
        <dbReference type="ChEBI" id="CHEBI:35235"/>
        <dbReference type="ChEBI" id="CHEBI:57972"/>
        <dbReference type="ChEBI" id="CHEBI:64428"/>
        <dbReference type="EC" id="2.8.1.7"/>
    </reaction>
</comment>
<evidence type="ECO:0000256" key="3">
    <source>
        <dbReference type="ARBA" id="ARBA00012239"/>
    </source>
</evidence>
<dbReference type="AlphaFoldDB" id="A0AA95NNJ8"/>
<dbReference type="Proteomes" id="UP001177769">
    <property type="component" value="Chromosome"/>
</dbReference>
<dbReference type="Gene3D" id="3.40.250.10">
    <property type="entry name" value="Rhodanese-like domain"/>
    <property type="match status" value="1"/>
</dbReference>
<dbReference type="GO" id="GO:0046872">
    <property type="term" value="F:metal ion binding"/>
    <property type="evidence" value="ECO:0007669"/>
    <property type="project" value="UniProtKB-KW"/>
</dbReference>
<comment type="similarity">
    <text evidence="2">Belongs to the class-V pyridoxal-phosphate-dependent aminotransferase family. NifS/IscS subfamily.</text>
</comment>
<protein>
    <recommendedName>
        <fullName evidence="3">cysteine desulfurase</fullName>
        <ecNumber evidence="3">2.8.1.7</ecNumber>
    </recommendedName>
</protein>
<dbReference type="SUPFAM" id="SSF52821">
    <property type="entry name" value="Rhodanese/Cell cycle control phosphatase"/>
    <property type="match status" value="1"/>
</dbReference>
<dbReference type="CDD" id="cd00158">
    <property type="entry name" value="RHOD"/>
    <property type="match status" value="1"/>
</dbReference>
<proteinExistence type="inferred from homology"/>
<evidence type="ECO:0000259" key="10">
    <source>
        <dbReference type="PROSITE" id="PS50206"/>
    </source>
</evidence>
<evidence type="ECO:0000256" key="9">
    <source>
        <dbReference type="RuleBase" id="RU004504"/>
    </source>
</evidence>
<dbReference type="PANTHER" id="PTHR11601:SF34">
    <property type="entry name" value="CYSTEINE DESULFURASE"/>
    <property type="match status" value="1"/>
</dbReference>
<dbReference type="InterPro" id="IPR000192">
    <property type="entry name" value="Aminotrans_V_dom"/>
</dbReference>
<dbReference type="PROSITE" id="PS50206">
    <property type="entry name" value="RHODANESE_3"/>
    <property type="match status" value="1"/>
</dbReference>
<name>A0AA95NNJ8_9BURK</name>
<keyword evidence="12" id="KW-1185">Reference proteome</keyword>
<dbReference type="InterPro" id="IPR015421">
    <property type="entry name" value="PyrdxlP-dep_Trfase_major"/>
</dbReference>
<organism evidence="11 12">
    <name type="scientific">Paucibacter sediminis</name>
    <dbReference type="NCBI Taxonomy" id="3019553"/>
    <lineage>
        <taxon>Bacteria</taxon>
        <taxon>Pseudomonadati</taxon>
        <taxon>Pseudomonadota</taxon>
        <taxon>Betaproteobacteria</taxon>
        <taxon>Burkholderiales</taxon>
        <taxon>Sphaerotilaceae</taxon>
        <taxon>Roseateles</taxon>
    </lineage>
</organism>
<dbReference type="KEGG" id="pais:PFX98_06500"/>
<dbReference type="GO" id="GO:0051536">
    <property type="term" value="F:iron-sulfur cluster binding"/>
    <property type="evidence" value="ECO:0007669"/>
    <property type="project" value="UniProtKB-KW"/>
</dbReference>
<dbReference type="PANTHER" id="PTHR11601">
    <property type="entry name" value="CYSTEINE DESULFURYLASE FAMILY MEMBER"/>
    <property type="match status" value="1"/>
</dbReference>
<dbReference type="InterPro" id="IPR020578">
    <property type="entry name" value="Aminotrans_V_PyrdxlP_BS"/>
</dbReference>
<dbReference type="SUPFAM" id="SSF53383">
    <property type="entry name" value="PLP-dependent transferases"/>
    <property type="match status" value="1"/>
</dbReference>
<reference evidence="11" key="1">
    <citation type="submission" date="2023-01" db="EMBL/GenBank/DDBJ databases">
        <title>Whole genome sequence of Paucibacter sp. S2-9 isolated from pond sediment.</title>
        <authorList>
            <person name="Jung J.Y."/>
        </authorList>
    </citation>
    <scope>NUCLEOTIDE SEQUENCE</scope>
    <source>
        <strain evidence="11">S2-9</strain>
    </source>
</reference>
<evidence type="ECO:0000256" key="8">
    <source>
        <dbReference type="ARBA" id="ARBA00050776"/>
    </source>
</evidence>
<dbReference type="InterPro" id="IPR015422">
    <property type="entry name" value="PyrdxlP-dep_Trfase_small"/>
</dbReference>
<evidence type="ECO:0000313" key="12">
    <source>
        <dbReference type="Proteomes" id="UP001177769"/>
    </source>
</evidence>
<dbReference type="Pfam" id="PF00581">
    <property type="entry name" value="Rhodanese"/>
    <property type="match status" value="1"/>
</dbReference>
<evidence type="ECO:0000256" key="5">
    <source>
        <dbReference type="ARBA" id="ARBA00022898"/>
    </source>
</evidence>
<keyword evidence="4" id="KW-0479">Metal-binding</keyword>
<dbReference type="PROSITE" id="PS00595">
    <property type="entry name" value="AA_TRANSFER_CLASS_5"/>
    <property type="match status" value="1"/>
</dbReference>
<evidence type="ECO:0000256" key="1">
    <source>
        <dbReference type="ARBA" id="ARBA00001933"/>
    </source>
</evidence>
<evidence type="ECO:0000256" key="4">
    <source>
        <dbReference type="ARBA" id="ARBA00022723"/>
    </source>
</evidence>
<keyword evidence="7" id="KW-0411">Iron-sulfur</keyword>
<keyword evidence="5" id="KW-0663">Pyridoxal phosphate</keyword>
<gene>
    <name evidence="11" type="ORF">PFX98_06500</name>
</gene>
<dbReference type="Gene3D" id="1.10.260.50">
    <property type="match status" value="1"/>
</dbReference>
<dbReference type="GO" id="GO:0031071">
    <property type="term" value="F:cysteine desulfurase activity"/>
    <property type="evidence" value="ECO:0007669"/>
    <property type="project" value="UniProtKB-EC"/>
</dbReference>